<evidence type="ECO:0000256" key="7">
    <source>
        <dbReference type="ARBA" id="ARBA00022967"/>
    </source>
</evidence>
<keyword evidence="15" id="KW-0349">Heme</keyword>
<evidence type="ECO:0000256" key="10">
    <source>
        <dbReference type="ARBA" id="ARBA00023027"/>
    </source>
</evidence>
<comment type="similarity">
    <text evidence="3">Belongs to the complex I subunit 4 family.</text>
</comment>
<dbReference type="PANTHER" id="PTHR43507:SF20">
    <property type="entry name" value="NADH-UBIQUINONE OXIDOREDUCTASE CHAIN 4"/>
    <property type="match status" value="1"/>
</dbReference>
<keyword evidence="9 16" id="KW-1133">Transmembrane helix</keyword>
<dbReference type="GO" id="GO:0015990">
    <property type="term" value="P:electron transport coupled proton transport"/>
    <property type="evidence" value="ECO:0007669"/>
    <property type="project" value="TreeGrafter"/>
</dbReference>
<evidence type="ECO:0000256" key="8">
    <source>
        <dbReference type="ARBA" id="ARBA00022982"/>
    </source>
</evidence>
<keyword evidence="13 15" id="KW-0472">Membrane</keyword>
<evidence type="ECO:0000256" key="13">
    <source>
        <dbReference type="ARBA" id="ARBA00023136"/>
    </source>
</evidence>
<evidence type="ECO:0000259" key="17">
    <source>
        <dbReference type="Pfam" id="PF00361"/>
    </source>
</evidence>
<dbReference type="InterPro" id="IPR036927">
    <property type="entry name" value="Cyt_c_oxase-like_su1_sf"/>
</dbReference>
<keyword evidence="5 15" id="KW-0679">Respiratory chain</keyword>
<evidence type="ECO:0000256" key="11">
    <source>
        <dbReference type="ARBA" id="ARBA00023075"/>
    </source>
</evidence>
<dbReference type="Gene3D" id="1.20.210.10">
    <property type="entry name" value="Cytochrome c oxidase-like, subunit I domain"/>
    <property type="match status" value="1"/>
</dbReference>
<dbReference type="WBParaSite" id="BTMF_0001667001-mRNA-1">
    <property type="protein sequence ID" value="BTMF_0001667001-mRNA-1"/>
    <property type="gene ID" value="BTMF_0001667001"/>
</dbReference>
<feature type="transmembrane region" description="Helical" evidence="16">
    <location>
        <begin position="176"/>
        <end position="197"/>
    </location>
</feature>
<keyword evidence="7" id="KW-1278">Translocase</keyword>
<evidence type="ECO:0000256" key="5">
    <source>
        <dbReference type="ARBA" id="ARBA00022660"/>
    </source>
</evidence>
<comment type="function">
    <text evidence="1">Core subunit of the mitochondrial membrane respiratory chain NADH dehydrogenase (Complex I) that is believed to belong to the minimal assembly required for catalysis. Complex I functions in the transfer of electrons from NADH to the respiratory chain. The immediate electron acceptor for the enzyme is believed to be ubiquinone.</text>
</comment>
<feature type="transmembrane region" description="Helical" evidence="16">
    <location>
        <begin position="270"/>
        <end position="293"/>
    </location>
</feature>
<reference evidence="18" key="1">
    <citation type="submission" date="2017-02" db="UniProtKB">
        <authorList>
            <consortium name="WormBaseParasite"/>
        </authorList>
    </citation>
    <scope>IDENTIFICATION</scope>
</reference>
<comment type="function">
    <text evidence="15">Component of the cytochrome c oxidase, the last enzyme in the mitochondrial electron transport chain which drives oxidative phosphorylation. The respiratory chain contains 3 multisubunit complexes succinate dehydrogenase (complex II, CII), ubiquinol-cytochrome c oxidoreductase (cytochrome b-c1 complex, complex III, CIII) and cytochrome c oxidase (complex IV, CIV), that cooperate to transfer electrons derived from NADH and succinate to molecular oxygen, creating an electrochemical gradient over the inner membrane that drives transmembrane transport and the ATP synthase. Cytochrome c oxidase is the component of the respiratory chain that catalyzes the reduction of oxygen to water. Electrons originating from reduced cytochrome c in the intermembrane space (IMS) are transferred via the dinuclear copper A center (CU(A)) of subunit 2 and heme A of subunit 1 to the active site in subunit 1, a binuclear center (BNC) formed by heme A3 and copper B (CU(B)). The BNC reduces molecular oxygen to 2 water molecules using 4 electrons from cytochrome c in the IMS and 4 protons from the mitochondrial matrix.</text>
</comment>
<evidence type="ECO:0000256" key="3">
    <source>
        <dbReference type="ARBA" id="ARBA00009025"/>
    </source>
</evidence>
<evidence type="ECO:0000313" key="18">
    <source>
        <dbReference type="WBParaSite" id="BTMF_0001667001-mRNA-1"/>
    </source>
</evidence>
<dbReference type="Pfam" id="PF00361">
    <property type="entry name" value="Proton_antipo_M"/>
    <property type="match status" value="1"/>
</dbReference>
<evidence type="ECO:0000256" key="4">
    <source>
        <dbReference type="ARBA" id="ARBA00022448"/>
    </source>
</evidence>
<dbReference type="GO" id="GO:0004129">
    <property type="term" value="F:cytochrome-c oxidase activity"/>
    <property type="evidence" value="ECO:0007669"/>
    <property type="project" value="UniProtKB-EC"/>
</dbReference>
<keyword evidence="12 15" id="KW-0496">Mitochondrion</keyword>
<feature type="transmembrane region" description="Helical" evidence="16">
    <location>
        <begin position="118"/>
        <end position="138"/>
    </location>
</feature>
<keyword evidence="6 15" id="KW-0812">Transmembrane</keyword>
<dbReference type="GO" id="GO:0005743">
    <property type="term" value="C:mitochondrial inner membrane"/>
    <property type="evidence" value="ECO:0007669"/>
    <property type="project" value="UniProtKB-SubCell"/>
</dbReference>
<dbReference type="GO" id="GO:0042773">
    <property type="term" value="P:ATP synthesis coupled electron transport"/>
    <property type="evidence" value="ECO:0007669"/>
    <property type="project" value="InterPro"/>
</dbReference>
<feature type="transmembrane region" description="Helical" evidence="16">
    <location>
        <begin position="30"/>
        <end position="51"/>
    </location>
</feature>
<dbReference type="InterPro" id="IPR001750">
    <property type="entry name" value="ND/Mrp_TM"/>
</dbReference>
<evidence type="ECO:0000256" key="2">
    <source>
        <dbReference type="ARBA" id="ARBA00004225"/>
    </source>
</evidence>
<dbReference type="SUPFAM" id="SSF81442">
    <property type="entry name" value="Cytochrome c oxidase subunit I-like"/>
    <property type="match status" value="1"/>
</dbReference>
<evidence type="ECO:0000256" key="15">
    <source>
        <dbReference type="RuleBase" id="RU000369"/>
    </source>
</evidence>
<dbReference type="STRING" id="42155.A0A0R3R9F7"/>
<organism evidence="18">
    <name type="scientific">Brugia timori</name>
    <dbReference type="NCBI Taxonomy" id="42155"/>
    <lineage>
        <taxon>Eukaryota</taxon>
        <taxon>Metazoa</taxon>
        <taxon>Ecdysozoa</taxon>
        <taxon>Nematoda</taxon>
        <taxon>Chromadorea</taxon>
        <taxon>Rhabditida</taxon>
        <taxon>Spirurina</taxon>
        <taxon>Spiruromorpha</taxon>
        <taxon>Filarioidea</taxon>
        <taxon>Onchocercidae</taxon>
        <taxon>Brugia</taxon>
    </lineage>
</organism>
<accession>A0A0R3R9F7</accession>
<keyword evidence="8 15" id="KW-0249">Electron transport</keyword>
<dbReference type="InterPro" id="IPR000883">
    <property type="entry name" value="Cyt_C_Oxase_1"/>
</dbReference>
<feature type="transmembrane region" description="Helical" evidence="16">
    <location>
        <begin position="150"/>
        <end position="169"/>
    </location>
</feature>
<comment type="subcellular location">
    <subcellularLocation>
        <location evidence="15">Mitochondrion inner membrane</location>
        <topology evidence="15">Multi-pass membrane protein</topology>
    </subcellularLocation>
    <subcellularLocation>
        <location evidence="2">Mitochondrion membrane</location>
        <topology evidence="2">Multi-pass membrane protein</topology>
    </subcellularLocation>
</comment>
<feature type="transmembrane region" description="Helical" evidence="16">
    <location>
        <begin position="94"/>
        <end position="111"/>
    </location>
</feature>
<dbReference type="EC" id="7.1.1.9" evidence="15"/>
<comment type="catalytic activity">
    <reaction evidence="14">
        <text>a ubiquinone + NADH + 5 H(+)(in) = a ubiquinol + NAD(+) + 4 H(+)(out)</text>
        <dbReference type="Rhea" id="RHEA:29091"/>
        <dbReference type="Rhea" id="RHEA-COMP:9565"/>
        <dbReference type="Rhea" id="RHEA-COMP:9566"/>
        <dbReference type="ChEBI" id="CHEBI:15378"/>
        <dbReference type="ChEBI" id="CHEBI:16389"/>
        <dbReference type="ChEBI" id="CHEBI:17976"/>
        <dbReference type="ChEBI" id="CHEBI:57540"/>
        <dbReference type="ChEBI" id="CHEBI:57945"/>
        <dbReference type="EC" id="7.1.1.2"/>
    </reaction>
</comment>
<dbReference type="PANTHER" id="PTHR43507">
    <property type="entry name" value="NADH-UBIQUINONE OXIDOREDUCTASE CHAIN 4"/>
    <property type="match status" value="1"/>
</dbReference>
<dbReference type="AlphaFoldDB" id="A0A0R3R9F7"/>
<dbReference type="GO" id="GO:0003954">
    <property type="term" value="F:NADH dehydrogenase activity"/>
    <property type="evidence" value="ECO:0007669"/>
    <property type="project" value="TreeGrafter"/>
</dbReference>
<keyword evidence="4 15" id="KW-0813">Transport</keyword>
<evidence type="ECO:0000256" key="16">
    <source>
        <dbReference type="SAM" id="Phobius"/>
    </source>
</evidence>
<protein>
    <recommendedName>
        <fullName evidence="15">Cytochrome c oxidase subunit 1</fullName>
        <ecNumber evidence="15">7.1.1.9</ecNumber>
    </recommendedName>
</protein>
<name>A0A0R3R9F7_9BILA</name>
<dbReference type="GO" id="GO:0020037">
    <property type="term" value="F:heme binding"/>
    <property type="evidence" value="ECO:0007669"/>
    <property type="project" value="InterPro"/>
</dbReference>
<comment type="catalytic activity">
    <reaction evidence="15">
        <text>4 Fe(II)-[cytochrome c] + O2 + 8 H(+)(in) = 4 Fe(III)-[cytochrome c] + 2 H2O + 4 H(+)(out)</text>
        <dbReference type="Rhea" id="RHEA:11436"/>
        <dbReference type="Rhea" id="RHEA-COMP:10350"/>
        <dbReference type="Rhea" id="RHEA-COMP:14399"/>
        <dbReference type="ChEBI" id="CHEBI:15377"/>
        <dbReference type="ChEBI" id="CHEBI:15378"/>
        <dbReference type="ChEBI" id="CHEBI:15379"/>
        <dbReference type="ChEBI" id="CHEBI:29033"/>
        <dbReference type="ChEBI" id="CHEBI:29034"/>
        <dbReference type="EC" id="7.1.1.9"/>
    </reaction>
</comment>
<dbReference type="GO" id="GO:0048039">
    <property type="term" value="F:ubiquinone binding"/>
    <property type="evidence" value="ECO:0007669"/>
    <property type="project" value="TreeGrafter"/>
</dbReference>
<dbReference type="PRINTS" id="PR01165">
    <property type="entry name" value="CYCOXIDASEI"/>
</dbReference>
<comment type="pathway">
    <text evidence="15">Energy metabolism; oxidative phosphorylation.</text>
</comment>
<evidence type="ECO:0000256" key="14">
    <source>
        <dbReference type="ARBA" id="ARBA00049551"/>
    </source>
</evidence>
<feature type="domain" description="NADH:quinone oxidoreductase/Mrp antiporter transmembrane" evidence="17">
    <location>
        <begin position="117"/>
        <end position="160"/>
    </location>
</feature>
<keyword evidence="15" id="KW-0999">Mitochondrion inner membrane</keyword>
<sequence>LNLLIVYYYWEYFLIMNSEIFFNVPLRLKILLLFGTFNLIGVSYLVFYLSIISFNFFLKYYDYFVHLLFYVGFICVSEVLGGLCLFFYSGSFLILYIFYELAVLAILFCLLGYGRQLIFLLSLCFLVKFPVYFLHVWLPKVHVEAPTNTRIVLAGVILKIVFCSFNCMFQSDCKSLAAYSSICHMGFVLLSEISILYYVGNKVSYICDSRAIICLPLVFIQRINNIVNHKTIGTYYIILAGLGGSLLSMINPSPGGYLFFGNGQVYNSVLTIHGTLMIFFMVIPILIVVLMAFPRVNALSFRFTFVALL</sequence>
<evidence type="ECO:0000256" key="9">
    <source>
        <dbReference type="ARBA" id="ARBA00022989"/>
    </source>
</evidence>
<feature type="transmembrane region" description="Helical" evidence="16">
    <location>
        <begin position="232"/>
        <end position="250"/>
    </location>
</feature>
<proteinExistence type="inferred from homology"/>
<keyword evidence="11" id="KW-0830">Ubiquinone</keyword>
<evidence type="ECO:0000256" key="6">
    <source>
        <dbReference type="ARBA" id="ARBA00022692"/>
    </source>
</evidence>
<keyword evidence="10" id="KW-0520">NAD</keyword>
<dbReference type="GO" id="GO:0008137">
    <property type="term" value="F:NADH dehydrogenase (ubiquinone) activity"/>
    <property type="evidence" value="ECO:0007669"/>
    <property type="project" value="UniProtKB-EC"/>
</dbReference>
<keyword evidence="15" id="KW-0479">Metal-binding</keyword>
<keyword evidence="15" id="KW-0186">Copper</keyword>
<feature type="transmembrane region" description="Helical" evidence="16">
    <location>
        <begin position="63"/>
        <end position="88"/>
    </location>
</feature>
<evidence type="ECO:0000256" key="1">
    <source>
        <dbReference type="ARBA" id="ARBA00003257"/>
    </source>
</evidence>
<comment type="similarity">
    <text evidence="15">Belongs to the heme-copper respiratory oxidase family.</text>
</comment>
<dbReference type="InterPro" id="IPR003918">
    <property type="entry name" value="NADH_UbQ_OxRdtase"/>
</dbReference>
<keyword evidence="15" id="KW-0408">Iron</keyword>
<evidence type="ECO:0000256" key="12">
    <source>
        <dbReference type="ARBA" id="ARBA00023128"/>
    </source>
</evidence>
<dbReference type="UniPathway" id="UPA00705"/>
<dbReference type="GO" id="GO:0046872">
    <property type="term" value="F:metal ion binding"/>
    <property type="evidence" value="ECO:0007669"/>
    <property type="project" value="UniProtKB-KW"/>
</dbReference>